<dbReference type="SUPFAM" id="SSF160519">
    <property type="entry name" value="BB2672-like"/>
    <property type="match status" value="1"/>
</dbReference>
<gene>
    <name evidence="1" type="ORF">QF206_04835</name>
</gene>
<name>A0AAW6T6J2_9MICO</name>
<dbReference type="InterPro" id="IPR035936">
    <property type="entry name" value="BB2672"/>
</dbReference>
<dbReference type="Pfam" id="PF06684">
    <property type="entry name" value="AA_synth"/>
    <property type="match status" value="1"/>
</dbReference>
<organism evidence="1 2">
    <name type="scientific">Ruicaihuangia caeni</name>
    <dbReference type="NCBI Taxonomy" id="3042517"/>
    <lineage>
        <taxon>Bacteria</taxon>
        <taxon>Bacillati</taxon>
        <taxon>Actinomycetota</taxon>
        <taxon>Actinomycetes</taxon>
        <taxon>Micrococcales</taxon>
        <taxon>Microbacteriaceae</taxon>
        <taxon>Ruicaihuangia</taxon>
    </lineage>
</organism>
<proteinExistence type="predicted"/>
<dbReference type="InterPro" id="IPR009569">
    <property type="entry name" value="AA_synth_put"/>
</dbReference>
<keyword evidence="2" id="KW-1185">Reference proteome</keyword>
<evidence type="ECO:0000313" key="2">
    <source>
        <dbReference type="Proteomes" id="UP001321506"/>
    </source>
</evidence>
<dbReference type="RefSeq" id="WP_281488035.1">
    <property type="nucleotide sequence ID" value="NZ_JASATX010000001.1"/>
</dbReference>
<dbReference type="AlphaFoldDB" id="A0AAW6T6J2"/>
<dbReference type="EMBL" id="JASATX010000001">
    <property type="protein sequence ID" value="MDI2098291.1"/>
    <property type="molecule type" value="Genomic_DNA"/>
</dbReference>
<comment type="caution">
    <text evidence="1">The sequence shown here is derived from an EMBL/GenBank/DDBJ whole genome shotgun (WGS) entry which is preliminary data.</text>
</comment>
<evidence type="ECO:0000313" key="1">
    <source>
        <dbReference type="EMBL" id="MDI2098291.1"/>
    </source>
</evidence>
<protein>
    <submittedName>
        <fullName evidence="1">Amino acid synthesis family protein</fullName>
    </submittedName>
</protein>
<reference evidence="1 2" key="1">
    <citation type="submission" date="2023-04" db="EMBL/GenBank/DDBJ databases">
        <title>Klugiella caeni sp. nov. isolated from the sludge of biochemical tank.</title>
        <authorList>
            <person name="Geng K."/>
        </authorList>
    </citation>
    <scope>NUCLEOTIDE SEQUENCE [LARGE SCALE GENOMIC DNA]</scope>
    <source>
        <strain evidence="1 2">YN-L-19</strain>
    </source>
</reference>
<dbReference type="Gene3D" id="3.30.1330.110">
    <property type="entry name" value="BB2672"/>
    <property type="match status" value="1"/>
</dbReference>
<accession>A0AAW6T6J2</accession>
<dbReference type="Proteomes" id="UP001321506">
    <property type="component" value="Unassembled WGS sequence"/>
</dbReference>
<sequence length="224" mass="23661">MTATDTLAPRSFELFERSTLREFEEIGALIGLRSIITSTEELPSAGGEPALILRASAVAVIANPWIGTSTEFDLQPETVRIAPVLAKLLTDRLLDAVGGAQRVEAFGKAAVVGLDGELEHAGALIHTPYFGNLVREALGGTSILCFADGRAAPGGNIRVPLWHKTAASTRSHYQSLDVSLRDAPHTDEIAVIAAVSTGPRPHARIGDRATDLPVTSEILKGIAL</sequence>